<dbReference type="PROSITE" id="PS51677">
    <property type="entry name" value="NODB"/>
    <property type="match status" value="1"/>
</dbReference>
<dbReference type="CDD" id="cd10950">
    <property type="entry name" value="CE4_BsYlxY_like"/>
    <property type="match status" value="1"/>
</dbReference>
<dbReference type="EMBL" id="JAHQCS010000178">
    <property type="protein sequence ID" value="MBU9714504.1"/>
    <property type="molecule type" value="Genomic_DNA"/>
</dbReference>
<dbReference type="Pfam" id="PF01522">
    <property type="entry name" value="Polysacc_deac_1"/>
    <property type="match status" value="1"/>
</dbReference>
<sequence>MIKKFVLQFTTFLFILILSFSSIQNPITTGYLYELQDHAKTVMSEQDPLYLEIMAKQSNYEMEAQDAHIHKVWKAIPGYNGLSVDIESSYNNMSQLGEFQEERLVFNQIPPNITLKDLPPAPIYRGHPDKPMVSLMVNVAWGNEFLPDILKVMKEHNVKSTFFLDGSWVKNNPNLAKMIVEEGHEIGNHAYSHPDMKSLSRDRIVEELEKTNHIIEATLDHTPEWFAPPSGSFRQEVVDTARELGMYTVLWTVDTVDWRKPEPNAMANRIVQEVDGGSLVLMHPTSSTLDGLEPMIEGIKKRGYILGTVSDVLSETRVTTTNE</sequence>
<dbReference type="InterPro" id="IPR002509">
    <property type="entry name" value="NODB_dom"/>
</dbReference>
<keyword evidence="3" id="KW-1185">Reference proteome</keyword>
<dbReference type="Proteomes" id="UP000784880">
    <property type="component" value="Unassembled WGS sequence"/>
</dbReference>
<proteinExistence type="predicted"/>
<gene>
    <name evidence="2" type="ORF">KS419_22435</name>
</gene>
<evidence type="ECO:0000259" key="1">
    <source>
        <dbReference type="PROSITE" id="PS51677"/>
    </source>
</evidence>
<accession>A0ABS6JMT2</accession>
<comment type="caution">
    <text evidence="2">The sequence shown here is derived from an EMBL/GenBank/DDBJ whole genome shotgun (WGS) entry which is preliminary data.</text>
</comment>
<dbReference type="RefSeq" id="WP_217069118.1">
    <property type="nucleotide sequence ID" value="NZ_JAHQCS010000178.1"/>
</dbReference>
<reference evidence="2 3" key="1">
    <citation type="submission" date="2021-06" db="EMBL/GenBank/DDBJ databases">
        <title>Bacillus sp. RD4P76, an endophyte from a halophyte.</title>
        <authorList>
            <person name="Sun J.-Q."/>
        </authorList>
    </citation>
    <scope>NUCLEOTIDE SEQUENCE [LARGE SCALE GENOMIC DNA]</scope>
    <source>
        <strain evidence="2 3">CGMCC 1.15917</strain>
    </source>
</reference>
<evidence type="ECO:0000313" key="3">
    <source>
        <dbReference type="Proteomes" id="UP000784880"/>
    </source>
</evidence>
<dbReference type="InterPro" id="IPR014228">
    <property type="entry name" value="Spore_polysacc_deacetyl_YlxY"/>
</dbReference>
<feature type="domain" description="NodB homology" evidence="1">
    <location>
        <begin position="131"/>
        <end position="307"/>
    </location>
</feature>
<dbReference type="PANTHER" id="PTHR10587">
    <property type="entry name" value="GLYCOSYL TRANSFERASE-RELATED"/>
    <property type="match status" value="1"/>
</dbReference>
<dbReference type="InterPro" id="IPR050248">
    <property type="entry name" value="Polysacc_deacetylase_ArnD"/>
</dbReference>
<name>A0ABS6JMT2_9BACI</name>
<dbReference type="NCBIfam" id="TIGR02873">
    <property type="entry name" value="spore_ylxY"/>
    <property type="match status" value="1"/>
</dbReference>
<protein>
    <submittedName>
        <fullName evidence="2">Polysaccharide deacetylase family protein</fullName>
    </submittedName>
</protein>
<dbReference type="PANTHER" id="PTHR10587:SF80">
    <property type="entry name" value="CHITOOLIGOSACCHARIDE DEACETYLASE"/>
    <property type="match status" value="1"/>
</dbReference>
<organism evidence="2 3">
    <name type="scientific">Evansella tamaricis</name>
    <dbReference type="NCBI Taxonomy" id="2069301"/>
    <lineage>
        <taxon>Bacteria</taxon>
        <taxon>Bacillati</taxon>
        <taxon>Bacillota</taxon>
        <taxon>Bacilli</taxon>
        <taxon>Bacillales</taxon>
        <taxon>Bacillaceae</taxon>
        <taxon>Evansella</taxon>
    </lineage>
</organism>
<evidence type="ECO:0000313" key="2">
    <source>
        <dbReference type="EMBL" id="MBU9714504.1"/>
    </source>
</evidence>